<name>A0A8C7WIL9_ONCMY</name>
<keyword evidence="3" id="KW-0999">Mitochondrion inner membrane</keyword>
<dbReference type="Proteomes" id="UP000694395">
    <property type="component" value="Chromosome 27"/>
</dbReference>
<evidence type="ECO:0000256" key="5">
    <source>
        <dbReference type="ARBA" id="ARBA00023136"/>
    </source>
</evidence>
<dbReference type="GO" id="GO:0005743">
    <property type="term" value="C:mitochondrial inner membrane"/>
    <property type="evidence" value="ECO:0007669"/>
    <property type="project" value="UniProtKB-SubCell"/>
</dbReference>
<proteinExistence type="inferred from homology"/>
<evidence type="ECO:0000256" key="1">
    <source>
        <dbReference type="ARBA" id="ARBA00004273"/>
    </source>
</evidence>
<evidence type="ECO:0000313" key="7">
    <source>
        <dbReference type="Proteomes" id="UP000694395"/>
    </source>
</evidence>
<evidence type="ECO:0000256" key="3">
    <source>
        <dbReference type="ARBA" id="ARBA00022792"/>
    </source>
</evidence>
<dbReference type="GeneTree" id="ENSGT00940000175315"/>
<dbReference type="AlphaFoldDB" id="A0A8C7WIL9"/>
<keyword evidence="7" id="KW-1185">Reference proteome</keyword>
<comment type="subcellular location">
    <subcellularLocation>
        <location evidence="1">Mitochondrion inner membrane</location>
    </subcellularLocation>
</comment>
<comment type="similarity">
    <text evidence="2">Belongs to the cytochrome c oxidase VIIa family.</text>
</comment>
<protein>
    <submittedName>
        <fullName evidence="6">Uncharacterized protein</fullName>
    </submittedName>
</protein>
<dbReference type="GO" id="GO:0045277">
    <property type="term" value="C:respiratory chain complex IV"/>
    <property type="evidence" value="ECO:0007669"/>
    <property type="project" value="InterPro"/>
</dbReference>
<reference evidence="6" key="3">
    <citation type="submission" date="2025-09" db="UniProtKB">
        <authorList>
            <consortium name="Ensembl"/>
        </authorList>
    </citation>
    <scope>IDENTIFICATION</scope>
</reference>
<reference evidence="6" key="1">
    <citation type="submission" date="2020-07" db="EMBL/GenBank/DDBJ databases">
        <title>A long reads based de novo assembly of the rainbow trout Arlee double haploid line genome.</title>
        <authorList>
            <person name="Gao G."/>
            <person name="Palti Y."/>
        </authorList>
    </citation>
    <scope>NUCLEOTIDE SEQUENCE [LARGE SCALE GENOMIC DNA]</scope>
</reference>
<dbReference type="Gene3D" id="4.10.91.10">
    <property type="entry name" value="Cytochrome c oxidase, subunit VIIa"/>
    <property type="match status" value="1"/>
</dbReference>
<sequence length="100" mass="11834">ANHLNFIWYSKRQKQLEKLPRLATRAFSTTTKQMKNKVPDRQNLFQGIHIKGGTTDVLLYRLTMTITLRKPYVPLSTHVSFHFNLNEMIYSCHPVFNQRN</sequence>
<evidence type="ECO:0000256" key="2">
    <source>
        <dbReference type="ARBA" id="ARBA00009331"/>
    </source>
</evidence>
<organism evidence="6 7">
    <name type="scientific">Oncorhynchus mykiss</name>
    <name type="common">Rainbow trout</name>
    <name type="synonym">Salmo gairdneri</name>
    <dbReference type="NCBI Taxonomy" id="8022"/>
    <lineage>
        <taxon>Eukaryota</taxon>
        <taxon>Metazoa</taxon>
        <taxon>Chordata</taxon>
        <taxon>Craniata</taxon>
        <taxon>Vertebrata</taxon>
        <taxon>Euteleostomi</taxon>
        <taxon>Actinopterygii</taxon>
        <taxon>Neopterygii</taxon>
        <taxon>Teleostei</taxon>
        <taxon>Protacanthopterygii</taxon>
        <taxon>Salmoniformes</taxon>
        <taxon>Salmonidae</taxon>
        <taxon>Salmoninae</taxon>
        <taxon>Oncorhynchus</taxon>
    </lineage>
</organism>
<dbReference type="SUPFAM" id="SSF81419">
    <property type="entry name" value="Mitochondrial cytochrome c oxidase subunit VIIa"/>
    <property type="match status" value="1"/>
</dbReference>
<evidence type="ECO:0000313" key="6">
    <source>
        <dbReference type="Ensembl" id="ENSOMYP00000097394.1"/>
    </source>
</evidence>
<accession>A0A8C7WIL9</accession>
<reference evidence="6" key="2">
    <citation type="submission" date="2025-08" db="UniProtKB">
        <authorList>
            <consortium name="Ensembl"/>
        </authorList>
    </citation>
    <scope>IDENTIFICATION</scope>
</reference>
<dbReference type="InterPro" id="IPR036539">
    <property type="entry name" value="Cyt_c_oxidase_su7a_sf"/>
</dbReference>
<evidence type="ECO:0000256" key="4">
    <source>
        <dbReference type="ARBA" id="ARBA00023128"/>
    </source>
</evidence>
<keyword evidence="5" id="KW-0472">Membrane</keyword>
<keyword evidence="4" id="KW-0496">Mitochondrion</keyword>
<dbReference type="Ensembl" id="ENSOMYT00000105787.2">
    <property type="protein sequence ID" value="ENSOMYP00000097394.1"/>
    <property type="gene ID" value="ENSOMYG00000044280.2"/>
</dbReference>
<dbReference type="GO" id="GO:0006123">
    <property type="term" value="P:mitochondrial electron transport, cytochrome c to oxygen"/>
    <property type="evidence" value="ECO:0007669"/>
    <property type="project" value="InterPro"/>
</dbReference>